<keyword evidence="3" id="KW-1133">Transmembrane helix</keyword>
<dbReference type="InterPro" id="IPR053042">
    <property type="entry name" value="Mito_GTP/GDP_Carrier"/>
</dbReference>
<dbReference type="GO" id="GO:0016020">
    <property type="term" value="C:membrane"/>
    <property type="evidence" value="ECO:0007669"/>
    <property type="project" value="UniProtKB-SubCell"/>
</dbReference>
<evidence type="ECO:0000256" key="3">
    <source>
        <dbReference type="ARBA" id="ARBA00022989"/>
    </source>
</evidence>
<dbReference type="GO" id="GO:0001409">
    <property type="term" value="F:guanine nucleotide transmembrane transporter activity"/>
    <property type="evidence" value="ECO:0007669"/>
    <property type="project" value="TreeGrafter"/>
</dbReference>
<keyword evidence="6" id="KW-0813">Transport</keyword>
<feature type="non-terminal residue" evidence="7">
    <location>
        <position position="171"/>
    </location>
</feature>
<dbReference type="InterPro" id="IPR023395">
    <property type="entry name" value="MCP_dom_sf"/>
</dbReference>
<keyword evidence="2 5" id="KW-0812">Transmembrane</keyword>
<keyword evidence="8" id="KW-1185">Reference proteome</keyword>
<dbReference type="PANTHER" id="PTHR46974">
    <property type="entry name" value="MITOCHONDRIAL GTP/GDP CARRIER PROTEIN 1"/>
    <property type="match status" value="1"/>
</dbReference>
<comment type="subcellular location">
    <subcellularLocation>
        <location evidence="1">Membrane</location>
        <topology evidence="1">Multi-pass membrane protein</topology>
    </subcellularLocation>
</comment>
<dbReference type="Proteomes" id="UP000269721">
    <property type="component" value="Unassembled WGS sequence"/>
</dbReference>
<dbReference type="SUPFAM" id="SSF103506">
    <property type="entry name" value="Mitochondrial carrier"/>
    <property type="match status" value="1"/>
</dbReference>
<dbReference type="InterPro" id="IPR018108">
    <property type="entry name" value="MCP_transmembrane"/>
</dbReference>
<feature type="non-terminal residue" evidence="7">
    <location>
        <position position="1"/>
    </location>
</feature>
<protein>
    <submittedName>
        <fullName evidence="7">Mitochondrial carrier family putative</fullName>
    </submittedName>
</protein>
<dbReference type="EMBL" id="KZ996820">
    <property type="protein sequence ID" value="RKO88282.1"/>
    <property type="molecule type" value="Genomic_DNA"/>
</dbReference>
<evidence type="ECO:0000256" key="4">
    <source>
        <dbReference type="ARBA" id="ARBA00023136"/>
    </source>
</evidence>
<evidence type="ECO:0000256" key="5">
    <source>
        <dbReference type="PROSITE-ProRule" id="PRU00282"/>
    </source>
</evidence>
<accession>A0A4P9W856</accession>
<evidence type="ECO:0000256" key="2">
    <source>
        <dbReference type="ARBA" id="ARBA00022692"/>
    </source>
</evidence>
<comment type="similarity">
    <text evidence="6">Belongs to the mitochondrial carrier (TC 2.A.29) family.</text>
</comment>
<evidence type="ECO:0000313" key="7">
    <source>
        <dbReference type="EMBL" id="RKO88282.1"/>
    </source>
</evidence>
<dbReference type="GO" id="GO:0005739">
    <property type="term" value="C:mitochondrion"/>
    <property type="evidence" value="ECO:0007669"/>
    <property type="project" value="TreeGrafter"/>
</dbReference>
<evidence type="ECO:0000256" key="6">
    <source>
        <dbReference type="RuleBase" id="RU000488"/>
    </source>
</evidence>
<name>A0A4P9W856_9FUNG</name>
<sequence length="171" mass="18272">SIIGIGEIVLLPLDTLKIKMQTNAQSYAGKSGFEIIRSEGWGLYRGASWTAARNAPGSFALFGGSAVTKEYLFNLEDYSKATFFQNFVASIAGAIASITISAPLDVIKTRIQARSSADAQSGLTIVRNMAAQEGLGSFFKGLTPKILVVGPKLIFSFTVAQQLIPIFDAMI</sequence>
<dbReference type="PANTHER" id="PTHR46974:SF1">
    <property type="entry name" value="MITOCHONDRIAL GTP_GDP CARRIER PROTEIN 1"/>
    <property type="match status" value="1"/>
</dbReference>
<dbReference type="Gene3D" id="1.50.40.10">
    <property type="entry name" value="Mitochondrial carrier domain"/>
    <property type="match status" value="1"/>
</dbReference>
<proteinExistence type="inferred from homology"/>
<evidence type="ECO:0000256" key="1">
    <source>
        <dbReference type="ARBA" id="ARBA00004141"/>
    </source>
</evidence>
<dbReference type="OrthoDB" id="409947at2759"/>
<gene>
    <name evidence="7" type="ORF">BDK51DRAFT_12774</name>
</gene>
<dbReference type="PROSITE" id="PS50920">
    <property type="entry name" value="SOLCAR"/>
    <property type="match status" value="1"/>
</dbReference>
<keyword evidence="4 5" id="KW-0472">Membrane</keyword>
<evidence type="ECO:0000313" key="8">
    <source>
        <dbReference type="Proteomes" id="UP000269721"/>
    </source>
</evidence>
<dbReference type="AlphaFoldDB" id="A0A4P9W856"/>
<feature type="repeat" description="Solcar" evidence="5">
    <location>
        <begin position="81"/>
        <end position="166"/>
    </location>
</feature>
<reference evidence="8" key="1">
    <citation type="journal article" date="2018" name="Nat. Microbiol.">
        <title>Leveraging single-cell genomics to expand the fungal tree of life.</title>
        <authorList>
            <person name="Ahrendt S.R."/>
            <person name="Quandt C.A."/>
            <person name="Ciobanu D."/>
            <person name="Clum A."/>
            <person name="Salamov A."/>
            <person name="Andreopoulos B."/>
            <person name="Cheng J.F."/>
            <person name="Woyke T."/>
            <person name="Pelin A."/>
            <person name="Henrissat B."/>
            <person name="Reynolds N.K."/>
            <person name="Benny G.L."/>
            <person name="Smith M.E."/>
            <person name="James T.Y."/>
            <person name="Grigoriev I.V."/>
        </authorList>
    </citation>
    <scope>NUCLEOTIDE SEQUENCE [LARGE SCALE GENOMIC DNA]</scope>
</reference>
<dbReference type="Pfam" id="PF00153">
    <property type="entry name" value="Mito_carr"/>
    <property type="match status" value="2"/>
</dbReference>
<organism evidence="7 8">
    <name type="scientific">Blyttiomyces helicus</name>
    <dbReference type="NCBI Taxonomy" id="388810"/>
    <lineage>
        <taxon>Eukaryota</taxon>
        <taxon>Fungi</taxon>
        <taxon>Fungi incertae sedis</taxon>
        <taxon>Chytridiomycota</taxon>
        <taxon>Chytridiomycota incertae sedis</taxon>
        <taxon>Chytridiomycetes</taxon>
        <taxon>Chytridiomycetes incertae sedis</taxon>
        <taxon>Blyttiomyces</taxon>
    </lineage>
</organism>